<dbReference type="PANTHER" id="PTHR43774">
    <property type="entry name" value="PEPTIDE METHIONINE SULFOXIDE REDUCTASE"/>
    <property type="match status" value="1"/>
</dbReference>
<evidence type="ECO:0000313" key="6">
    <source>
        <dbReference type="EMBL" id="TSC65398.1"/>
    </source>
</evidence>
<dbReference type="HAMAP" id="MF_01401">
    <property type="entry name" value="MsrA"/>
    <property type="match status" value="1"/>
</dbReference>
<dbReference type="SUPFAM" id="SSF55068">
    <property type="entry name" value="Peptide methionine sulfoxide reductase"/>
    <property type="match status" value="1"/>
</dbReference>
<evidence type="ECO:0000256" key="4">
    <source>
        <dbReference type="HAMAP-Rule" id="MF_01401"/>
    </source>
</evidence>
<dbReference type="InterPro" id="IPR036509">
    <property type="entry name" value="Met_Sox_Rdtase_MsrA_sf"/>
</dbReference>
<feature type="domain" description="Peptide methionine sulphoxide reductase MsrA" evidence="5">
    <location>
        <begin position="9"/>
        <end position="160"/>
    </location>
</feature>
<dbReference type="GO" id="GO:0008113">
    <property type="term" value="F:peptide-methionine (S)-S-oxide reductase activity"/>
    <property type="evidence" value="ECO:0007669"/>
    <property type="project" value="UniProtKB-UniRule"/>
</dbReference>
<dbReference type="PANTHER" id="PTHR43774:SF1">
    <property type="entry name" value="PEPTIDE METHIONINE SULFOXIDE REDUCTASE MSRA 2"/>
    <property type="match status" value="1"/>
</dbReference>
<dbReference type="InterPro" id="IPR002569">
    <property type="entry name" value="Met_Sox_Rdtase_MsrA_dom"/>
</dbReference>
<evidence type="ECO:0000256" key="3">
    <source>
        <dbReference type="ARBA" id="ARBA00048782"/>
    </source>
</evidence>
<dbReference type="NCBIfam" id="TIGR00401">
    <property type="entry name" value="msrA"/>
    <property type="match status" value="1"/>
</dbReference>
<keyword evidence="1 4" id="KW-0560">Oxidoreductase</keyword>
<evidence type="ECO:0000256" key="1">
    <source>
        <dbReference type="ARBA" id="ARBA00023002"/>
    </source>
</evidence>
<comment type="catalytic activity">
    <reaction evidence="2 4">
        <text>L-methionyl-[protein] + [thioredoxin]-disulfide + H2O = L-methionyl-(S)-S-oxide-[protein] + [thioredoxin]-dithiol</text>
        <dbReference type="Rhea" id="RHEA:14217"/>
        <dbReference type="Rhea" id="RHEA-COMP:10698"/>
        <dbReference type="Rhea" id="RHEA-COMP:10700"/>
        <dbReference type="Rhea" id="RHEA-COMP:12313"/>
        <dbReference type="Rhea" id="RHEA-COMP:12315"/>
        <dbReference type="ChEBI" id="CHEBI:15377"/>
        <dbReference type="ChEBI" id="CHEBI:16044"/>
        <dbReference type="ChEBI" id="CHEBI:29950"/>
        <dbReference type="ChEBI" id="CHEBI:44120"/>
        <dbReference type="ChEBI" id="CHEBI:50058"/>
        <dbReference type="EC" id="1.8.4.11"/>
    </reaction>
</comment>
<reference evidence="6 7" key="1">
    <citation type="submission" date="2017-08" db="EMBL/GenBank/DDBJ databases">
        <title>Mechanisms for carbon and nitrogen cycling indicate functional differentiation within the Candidate Phyla Radiation.</title>
        <authorList>
            <person name="Danczak R.E."/>
            <person name="Johnston M.D."/>
            <person name="Kenah C."/>
            <person name="Slattery M."/>
            <person name="Wrighton K.C."/>
            <person name="Wilkins M.J."/>
        </authorList>
    </citation>
    <scope>NUCLEOTIDE SEQUENCE [LARGE SCALE GENOMIC DNA]</scope>
    <source>
        <strain evidence="6">Gr01-1014_85</strain>
    </source>
</reference>
<dbReference type="AlphaFoldDB" id="A0A554JAK5"/>
<comment type="function">
    <text evidence="4">Has an important function as a repair enzyme for proteins that have been inactivated by oxidation. Catalyzes the reversible oxidation-reduction of methionine sulfoxide in proteins to methionine.</text>
</comment>
<dbReference type="Gene3D" id="3.30.1060.10">
    <property type="entry name" value="Peptide methionine sulphoxide reductase MsrA"/>
    <property type="match status" value="1"/>
</dbReference>
<dbReference type="Pfam" id="PF01625">
    <property type="entry name" value="PMSR"/>
    <property type="match status" value="1"/>
</dbReference>
<name>A0A554JAK5_9BACT</name>
<evidence type="ECO:0000259" key="5">
    <source>
        <dbReference type="Pfam" id="PF01625"/>
    </source>
</evidence>
<comment type="catalytic activity">
    <reaction evidence="3 4">
        <text>[thioredoxin]-disulfide + L-methionine + H2O = L-methionine (S)-S-oxide + [thioredoxin]-dithiol</text>
        <dbReference type="Rhea" id="RHEA:19993"/>
        <dbReference type="Rhea" id="RHEA-COMP:10698"/>
        <dbReference type="Rhea" id="RHEA-COMP:10700"/>
        <dbReference type="ChEBI" id="CHEBI:15377"/>
        <dbReference type="ChEBI" id="CHEBI:29950"/>
        <dbReference type="ChEBI" id="CHEBI:50058"/>
        <dbReference type="ChEBI" id="CHEBI:57844"/>
        <dbReference type="ChEBI" id="CHEBI:58772"/>
        <dbReference type="EC" id="1.8.4.11"/>
    </reaction>
</comment>
<dbReference type="EMBL" id="VMFD01000045">
    <property type="protein sequence ID" value="TSC65398.1"/>
    <property type="molecule type" value="Genomic_DNA"/>
</dbReference>
<comment type="similarity">
    <text evidence="4">Belongs to the MsrA Met sulfoxide reductase family.</text>
</comment>
<dbReference type="GO" id="GO:0033744">
    <property type="term" value="F:L-methionine:thioredoxin-disulfide S-oxidoreductase activity"/>
    <property type="evidence" value="ECO:0007669"/>
    <property type="project" value="RHEA"/>
</dbReference>
<comment type="caution">
    <text evidence="6">The sequence shown here is derived from an EMBL/GenBank/DDBJ whole genome shotgun (WGS) entry which is preliminary data.</text>
</comment>
<organism evidence="6 7">
    <name type="scientific">Candidatus Berkelbacteria bacterium Gr01-1014_85</name>
    <dbReference type="NCBI Taxonomy" id="2017150"/>
    <lineage>
        <taxon>Bacteria</taxon>
        <taxon>Candidatus Berkelbacteria</taxon>
    </lineage>
</organism>
<protein>
    <recommendedName>
        <fullName evidence="4">Peptide methionine sulfoxide reductase MsrA</fullName>
        <shortName evidence="4">Protein-methionine-S-oxide reductase</shortName>
        <ecNumber evidence="4">1.8.4.11</ecNumber>
    </recommendedName>
    <alternativeName>
        <fullName evidence="4">Peptide-methionine (S)-S-oxide reductase</fullName>
        <shortName evidence="4">Peptide Met(O) reductase</shortName>
    </alternativeName>
</protein>
<proteinExistence type="inferred from homology"/>
<feature type="active site" evidence="4">
    <location>
        <position position="16"/>
    </location>
</feature>
<evidence type="ECO:0000313" key="7">
    <source>
        <dbReference type="Proteomes" id="UP000316253"/>
    </source>
</evidence>
<gene>
    <name evidence="4" type="primary">msrA</name>
    <name evidence="6" type="ORF">CEO22_494</name>
</gene>
<accession>A0A554JAK5</accession>
<dbReference type="Proteomes" id="UP000316253">
    <property type="component" value="Unassembled WGS sequence"/>
</dbReference>
<evidence type="ECO:0000256" key="2">
    <source>
        <dbReference type="ARBA" id="ARBA00047806"/>
    </source>
</evidence>
<sequence length="162" mass="18135">MKSPEALETVYLAGGCFWGVEADLAALPGVTTTQVGYTGGTLSQPTYEQVCTGKTGHAEAVKVIFDSHLLSFPELLEFFFTHHNPQELNRQGPDIGTQYRSAIFTSTREQFKAATDYIQELTDSSRFARPIVTRVEMATEFFPAEEYHQQYLFKRGLASCHI</sequence>
<dbReference type="EC" id="1.8.4.11" evidence="4"/>